<reference evidence="2" key="2">
    <citation type="journal article" date="2022" name="Hortic Res">
        <title>The genome of Dioscorea zingiberensis sheds light on the biosynthesis, origin and evolution of the medicinally important diosgenin saponins.</title>
        <authorList>
            <person name="Li Y."/>
            <person name="Tan C."/>
            <person name="Li Z."/>
            <person name="Guo J."/>
            <person name="Li S."/>
            <person name="Chen X."/>
            <person name="Wang C."/>
            <person name="Dai X."/>
            <person name="Yang H."/>
            <person name="Song W."/>
            <person name="Hou L."/>
            <person name="Xu J."/>
            <person name="Tong Z."/>
            <person name="Xu A."/>
            <person name="Yuan X."/>
            <person name="Wang W."/>
            <person name="Yang Q."/>
            <person name="Chen L."/>
            <person name="Sun Z."/>
            <person name="Wang K."/>
            <person name="Pan B."/>
            <person name="Chen J."/>
            <person name="Bao Y."/>
            <person name="Liu F."/>
            <person name="Qi X."/>
            <person name="Gang D.R."/>
            <person name="Wen J."/>
            <person name="Li J."/>
        </authorList>
    </citation>
    <scope>NUCLEOTIDE SEQUENCE</scope>
    <source>
        <strain evidence="2">Dzin_1.0</strain>
    </source>
</reference>
<proteinExistence type="predicted"/>
<name>A0A9D5H684_9LILI</name>
<dbReference type="AlphaFoldDB" id="A0A9D5H684"/>
<organism evidence="2 3">
    <name type="scientific">Dioscorea zingiberensis</name>
    <dbReference type="NCBI Taxonomy" id="325984"/>
    <lineage>
        <taxon>Eukaryota</taxon>
        <taxon>Viridiplantae</taxon>
        <taxon>Streptophyta</taxon>
        <taxon>Embryophyta</taxon>
        <taxon>Tracheophyta</taxon>
        <taxon>Spermatophyta</taxon>
        <taxon>Magnoliopsida</taxon>
        <taxon>Liliopsida</taxon>
        <taxon>Dioscoreales</taxon>
        <taxon>Dioscoreaceae</taxon>
        <taxon>Dioscorea</taxon>
    </lineage>
</organism>
<protein>
    <submittedName>
        <fullName evidence="2">Uncharacterized protein</fullName>
    </submittedName>
</protein>
<evidence type="ECO:0000313" key="3">
    <source>
        <dbReference type="Proteomes" id="UP001085076"/>
    </source>
</evidence>
<accession>A0A9D5H684</accession>
<feature type="compositionally biased region" description="Polar residues" evidence="1">
    <location>
        <begin position="82"/>
        <end position="99"/>
    </location>
</feature>
<dbReference type="Proteomes" id="UP001085076">
    <property type="component" value="Miscellaneous, Linkage group lg08"/>
</dbReference>
<evidence type="ECO:0000256" key="1">
    <source>
        <dbReference type="SAM" id="MobiDB-lite"/>
    </source>
</evidence>
<reference evidence="2" key="1">
    <citation type="submission" date="2021-03" db="EMBL/GenBank/DDBJ databases">
        <authorList>
            <person name="Li Z."/>
            <person name="Yang C."/>
        </authorList>
    </citation>
    <scope>NUCLEOTIDE SEQUENCE</scope>
    <source>
        <strain evidence="2">Dzin_1.0</strain>
        <tissue evidence="2">Leaf</tissue>
    </source>
</reference>
<dbReference type="EMBL" id="JAGGNH010000008">
    <property type="protein sequence ID" value="KAJ0964848.1"/>
    <property type="molecule type" value="Genomic_DNA"/>
</dbReference>
<feature type="compositionally biased region" description="Basic and acidic residues" evidence="1">
    <location>
        <begin position="105"/>
        <end position="119"/>
    </location>
</feature>
<keyword evidence="3" id="KW-1185">Reference proteome</keyword>
<comment type="caution">
    <text evidence="2">The sequence shown here is derived from an EMBL/GenBank/DDBJ whole genome shotgun (WGS) entry which is preliminary data.</text>
</comment>
<sequence>MVYDEESCSLLLEEMQRVGSVDVYVEHNVAREEDNATYINTSSGKQVAEGMGPSWNASTAWSEIVEDVAEHVLKRPEDLNVASPQGPQNLHATTTNASGIPTVGRETDTEYSAEGRESDSSSSDAL</sequence>
<evidence type="ECO:0000313" key="2">
    <source>
        <dbReference type="EMBL" id="KAJ0964848.1"/>
    </source>
</evidence>
<gene>
    <name evidence="2" type="ORF">J5N97_025986</name>
</gene>
<feature type="region of interest" description="Disordered" evidence="1">
    <location>
        <begin position="78"/>
        <end position="126"/>
    </location>
</feature>